<dbReference type="Gene3D" id="3.10.310.10">
    <property type="entry name" value="Diaminopimelate Epimerase, Chain A, domain 1"/>
    <property type="match status" value="1"/>
</dbReference>
<organism evidence="4 5">
    <name type="scientific">Microbacterium elymi</name>
    <dbReference type="NCBI Taxonomy" id="2909587"/>
    <lineage>
        <taxon>Bacteria</taxon>
        <taxon>Bacillati</taxon>
        <taxon>Actinomycetota</taxon>
        <taxon>Actinomycetes</taxon>
        <taxon>Micrococcales</taxon>
        <taxon>Microbacteriaceae</taxon>
        <taxon>Microbacterium</taxon>
    </lineage>
</organism>
<evidence type="ECO:0000313" key="4">
    <source>
        <dbReference type="EMBL" id="UUT34671.1"/>
    </source>
</evidence>
<protein>
    <submittedName>
        <fullName evidence="4">Uncharacterized protein</fullName>
    </submittedName>
</protein>
<reference evidence="4" key="1">
    <citation type="submission" date="2022-01" db="EMBL/GenBank/DDBJ databases">
        <title>Microbacterium eymi and Microbacterium rhizovicinus sp. nov., isolated from the rhizospheric soil of Elymus tsukushiensis, a plant native to the Dokdo Islands, Republic of Korea.</title>
        <authorList>
            <person name="Hwang Y.J."/>
        </authorList>
    </citation>
    <scope>NUCLEOTIDE SEQUENCE</scope>
    <source>
        <strain evidence="4">KUDC0405</strain>
    </source>
</reference>
<proteinExistence type="inferred from homology"/>
<dbReference type="Proteomes" id="UP001054811">
    <property type="component" value="Chromosome"/>
</dbReference>
<evidence type="ECO:0000256" key="3">
    <source>
        <dbReference type="SAM" id="MobiDB-lite"/>
    </source>
</evidence>
<evidence type="ECO:0000256" key="2">
    <source>
        <dbReference type="ARBA" id="ARBA00023235"/>
    </source>
</evidence>
<feature type="region of interest" description="Disordered" evidence="3">
    <location>
        <begin position="98"/>
        <end position="123"/>
    </location>
</feature>
<comment type="similarity">
    <text evidence="1">Belongs to the PrpF family.</text>
</comment>
<keyword evidence="2" id="KW-0413">Isomerase</keyword>
<feature type="compositionally biased region" description="Pro residues" evidence="3">
    <location>
        <begin position="102"/>
        <end position="123"/>
    </location>
</feature>
<dbReference type="RefSeq" id="WP_259611197.1">
    <property type="nucleotide sequence ID" value="NZ_CP091139.2"/>
</dbReference>
<evidence type="ECO:0000256" key="1">
    <source>
        <dbReference type="ARBA" id="ARBA00007673"/>
    </source>
</evidence>
<dbReference type="Pfam" id="PF04303">
    <property type="entry name" value="PrpF"/>
    <property type="match status" value="1"/>
</dbReference>
<accession>A0ABY5NHT4</accession>
<name>A0ABY5NHT4_9MICO</name>
<sequence length="123" mass="12792">MGSPDPMQIDGMGGTYSSTSKVMVIEPGPGDAVTYWFAQIGIDDRVVDWSGNCGNLTTAIAPFAIDEGLVPVHDDLTRVRLVNGNTGVEICAEVHTLRDAPPHPADSPSPACPAPVPPSSHGT</sequence>
<keyword evidence="5" id="KW-1185">Reference proteome</keyword>
<dbReference type="PANTHER" id="PTHR43709">
    <property type="entry name" value="ACONITATE ISOMERASE-RELATED"/>
    <property type="match status" value="1"/>
</dbReference>
<dbReference type="EMBL" id="CP091139">
    <property type="protein sequence ID" value="UUT34671.1"/>
    <property type="molecule type" value="Genomic_DNA"/>
</dbReference>
<evidence type="ECO:0000313" key="5">
    <source>
        <dbReference type="Proteomes" id="UP001054811"/>
    </source>
</evidence>
<dbReference type="InterPro" id="IPR007400">
    <property type="entry name" value="PrpF-like"/>
</dbReference>
<dbReference type="SUPFAM" id="SSF54506">
    <property type="entry name" value="Diaminopimelate epimerase-like"/>
    <property type="match status" value="1"/>
</dbReference>
<gene>
    <name evidence="4" type="ORF">L2X98_29765</name>
</gene>
<dbReference type="PANTHER" id="PTHR43709:SF3">
    <property type="entry name" value="ISOMERASE YBHH-RELATED"/>
    <property type="match status" value="1"/>
</dbReference>